<dbReference type="InterPro" id="IPR029052">
    <property type="entry name" value="Metallo-depent_PP-like"/>
</dbReference>
<dbReference type="OMA" id="CTRECEY"/>
<dbReference type="InParanoid" id="A0A0D2USK7"/>
<sequence>MQVAVVLLLLCIIAVAPSAFAPFAAALPATVASNLPEQVHVVFGGTRLLRPTSYVIQFVTLGNNAAASFVQFGLAPDPAALTTTVLGEDMPVLFTDADGASSEAAPCAQHERFLHSVVLNDLPQGTTVYYRAACHADGPWSDVFALKTVNHTAPRLVASVFGDMGSQMDVTSIPMLIQDTKAGAHDLVIHYGDIAYGPPNDCGASSDGFLNDIQPIAASVPYIFGVGNHESESEAANHTARYKYHNFLMRYGGQHALAAASGSSSIRYFSFNVQRVHFVLLDTDAWVLPEVWSLVKPQIQFLEKDLASVDRSETPWIVVMGHRAMYCTKAADAECNDEAEAIRYGFGNPQHGIERLLLQYGVDLYLSGHTHHYMRTHPVAQGKLIQRSYVNFRGKGVVHVQSGVGGVASPDPFTVPPREYDAFWDASYARGWARLTFWNDTHLEVEQYNAVDHSLVDSFTIVQNSYL</sequence>
<dbReference type="GO" id="GO:0046872">
    <property type="term" value="F:metal ion binding"/>
    <property type="evidence" value="ECO:0007669"/>
    <property type="project" value="InterPro"/>
</dbReference>
<feature type="chain" id="PRO_5005113474" description="Purple acid phosphatase" evidence="3">
    <location>
        <begin position="27"/>
        <end position="467"/>
    </location>
</feature>
<dbReference type="Pfam" id="PF16656">
    <property type="entry name" value="Pur_ac_phosph_N"/>
    <property type="match status" value="1"/>
</dbReference>
<dbReference type="PANTHER" id="PTHR45867">
    <property type="entry name" value="PURPLE ACID PHOSPHATASE"/>
    <property type="match status" value="1"/>
</dbReference>
<dbReference type="Pfam" id="PF14008">
    <property type="entry name" value="Metallophos_C"/>
    <property type="match status" value="1"/>
</dbReference>
<evidence type="ECO:0000256" key="1">
    <source>
        <dbReference type="ARBA" id="ARBA00022729"/>
    </source>
</evidence>
<organism evidence="7 8">
    <name type="scientific">Capsaspora owczarzaki (strain ATCC 30864)</name>
    <dbReference type="NCBI Taxonomy" id="595528"/>
    <lineage>
        <taxon>Eukaryota</taxon>
        <taxon>Filasterea</taxon>
        <taxon>Capsaspora</taxon>
    </lineage>
</organism>
<dbReference type="Pfam" id="PF00149">
    <property type="entry name" value="Metallophos"/>
    <property type="match status" value="1"/>
</dbReference>
<dbReference type="InterPro" id="IPR025733">
    <property type="entry name" value="PAPs_C"/>
</dbReference>
<evidence type="ECO:0000259" key="6">
    <source>
        <dbReference type="Pfam" id="PF16656"/>
    </source>
</evidence>
<feature type="domain" description="Purple acid phosphatase C-terminal" evidence="5">
    <location>
        <begin position="396"/>
        <end position="458"/>
    </location>
</feature>
<dbReference type="GO" id="GO:0003993">
    <property type="term" value="F:acid phosphatase activity"/>
    <property type="evidence" value="ECO:0007669"/>
    <property type="project" value="UniProtKB-EC"/>
</dbReference>
<proteinExistence type="inferred from homology"/>
<evidence type="ECO:0000259" key="5">
    <source>
        <dbReference type="Pfam" id="PF14008"/>
    </source>
</evidence>
<reference evidence="8" key="1">
    <citation type="submission" date="2011-02" db="EMBL/GenBank/DDBJ databases">
        <title>The Genome Sequence of Capsaspora owczarzaki ATCC 30864.</title>
        <authorList>
            <person name="Russ C."/>
            <person name="Cuomo C."/>
            <person name="Burger G."/>
            <person name="Gray M.W."/>
            <person name="Holland P.W.H."/>
            <person name="King N."/>
            <person name="Lang F.B.F."/>
            <person name="Roger A.J."/>
            <person name="Ruiz-Trillo I."/>
            <person name="Young S.K."/>
            <person name="Zeng Q."/>
            <person name="Gargeya S."/>
            <person name="Alvarado L."/>
            <person name="Berlin A."/>
            <person name="Chapman S.B."/>
            <person name="Chen Z."/>
            <person name="Freedman E."/>
            <person name="Gellesch M."/>
            <person name="Goldberg J."/>
            <person name="Griggs A."/>
            <person name="Gujja S."/>
            <person name="Heilman E."/>
            <person name="Heiman D."/>
            <person name="Howarth C."/>
            <person name="Mehta T."/>
            <person name="Neiman D."/>
            <person name="Pearson M."/>
            <person name="Roberts A."/>
            <person name="Saif S."/>
            <person name="Shea T."/>
            <person name="Shenoy N."/>
            <person name="Sisk P."/>
            <person name="Stolte C."/>
            <person name="Sykes S."/>
            <person name="White J."/>
            <person name="Yandava C."/>
            <person name="Haas B."/>
            <person name="Nusbaum C."/>
            <person name="Birren B."/>
        </authorList>
    </citation>
    <scope>NUCLEOTIDE SEQUENCE</scope>
    <source>
        <strain evidence="8">ATCC 30864</strain>
    </source>
</reference>
<dbReference type="EC" id="3.1.3.2" evidence="3"/>
<evidence type="ECO:0000256" key="2">
    <source>
        <dbReference type="ARBA" id="ARBA00023180"/>
    </source>
</evidence>
<dbReference type="STRING" id="595528.A0A0D2USK7"/>
<dbReference type="EMBL" id="KE346376">
    <property type="protein sequence ID" value="KJE97951.1"/>
    <property type="molecule type" value="Genomic_DNA"/>
</dbReference>
<dbReference type="RefSeq" id="XP_004342617.1">
    <property type="nucleotide sequence ID" value="XM_004342568.2"/>
</dbReference>
<comment type="catalytic activity">
    <reaction evidence="3">
        <text>a phosphate monoester + H2O = an alcohol + phosphate</text>
        <dbReference type="Rhea" id="RHEA:15017"/>
        <dbReference type="ChEBI" id="CHEBI:15377"/>
        <dbReference type="ChEBI" id="CHEBI:30879"/>
        <dbReference type="ChEBI" id="CHEBI:43474"/>
        <dbReference type="ChEBI" id="CHEBI:67140"/>
        <dbReference type="EC" id="3.1.3.2"/>
    </reaction>
</comment>
<keyword evidence="1 3" id="KW-0732">Signal</keyword>
<dbReference type="PhylomeDB" id="A0A0D2USK7"/>
<evidence type="ECO:0000313" key="8">
    <source>
        <dbReference type="Proteomes" id="UP000008743"/>
    </source>
</evidence>
<dbReference type="Proteomes" id="UP000008743">
    <property type="component" value="Unassembled WGS sequence"/>
</dbReference>
<protein>
    <recommendedName>
        <fullName evidence="3">Purple acid phosphatase</fullName>
        <ecNumber evidence="3">3.1.3.2</ecNumber>
    </recommendedName>
</protein>
<dbReference type="PANTHER" id="PTHR45867:SF3">
    <property type="entry name" value="ACID PHOSPHATASE TYPE 7"/>
    <property type="match status" value="1"/>
</dbReference>
<keyword evidence="8" id="KW-1185">Reference proteome</keyword>
<dbReference type="InterPro" id="IPR041792">
    <property type="entry name" value="MPP_PAP"/>
</dbReference>
<feature type="domain" description="Calcineurin-like phosphoesterase" evidence="4">
    <location>
        <begin position="171"/>
        <end position="373"/>
    </location>
</feature>
<keyword evidence="2" id="KW-0325">Glycoprotein</keyword>
<feature type="signal peptide" evidence="3">
    <location>
        <begin position="1"/>
        <end position="26"/>
    </location>
</feature>
<dbReference type="OrthoDB" id="45007at2759"/>
<dbReference type="SUPFAM" id="SSF49363">
    <property type="entry name" value="Purple acid phosphatase, N-terminal domain"/>
    <property type="match status" value="1"/>
</dbReference>
<dbReference type="eggNOG" id="KOG1378">
    <property type="taxonomic scope" value="Eukaryota"/>
</dbReference>
<evidence type="ECO:0000256" key="3">
    <source>
        <dbReference type="RuleBase" id="RU361203"/>
    </source>
</evidence>
<name>A0A0D2USK7_CAPO3</name>
<dbReference type="Gene3D" id="3.60.21.10">
    <property type="match status" value="1"/>
</dbReference>
<dbReference type="Gene3D" id="2.60.40.380">
    <property type="entry name" value="Purple acid phosphatase-like, N-terminal"/>
    <property type="match status" value="1"/>
</dbReference>
<dbReference type="AlphaFoldDB" id="A0A0D2USK7"/>
<dbReference type="SUPFAM" id="SSF56300">
    <property type="entry name" value="Metallo-dependent phosphatases"/>
    <property type="match status" value="1"/>
</dbReference>
<dbReference type="InterPro" id="IPR004843">
    <property type="entry name" value="Calcineurin-like_PHP"/>
</dbReference>
<dbReference type="InterPro" id="IPR008963">
    <property type="entry name" value="Purple_acid_Pase-like_N"/>
</dbReference>
<feature type="domain" description="Purple acid phosphatase N-terminal" evidence="6">
    <location>
        <begin position="36"/>
        <end position="148"/>
    </location>
</feature>
<keyword evidence="3" id="KW-0378">Hydrolase</keyword>
<comment type="similarity">
    <text evidence="3">Belongs to the metallophosphoesterase superfamily. Purple acid phosphatase family.</text>
</comment>
<dbReference type="InterPro" id="IPR015914">
    <property type="entry name" value="PAPs_N"/>
</dbReference>
<dbReference type="CDD" id="cd00839">
    <property type="entry name" value="MPP_PAPs"/>
    <property type="match status" value="1"/>
</dbReference>
<accession>A0A0D2USK7</accession>
<gene>
    <name evidence="7" type="ORF">CAOG_008016</name>
</gene>
<evidence type="ECO:0000313" key="7">
    <source>
        <dbReference type="EMBL" id="KJE97951.1"/>
    </source>
</evidence>
<evidence type="ECO:0000259" key="4">
    <source>
        <dbReference type="Pfam" id="PF00149"/>
    </source>
</evidence>